<feature type="region of interest" description="Disordered" evidence="2">
    <location>
        <begin position="143"/>
        <end position="163"/>
    </location>
</feature>
<protein>
    <recommendedName>
        <fullName evidence="5">General transcription factor 3C polypeptide 3</fullName>
    </recommendedName>
</protein>
<dbReference type="SUPFAM" id="SSF48452">
    <property type="entry name" value="TPR-like"/>
    <property type="match status" value="3"/>
</dbReference>
<comment type="caution">
    <text evidence="3">The sequence shown here is derived from an EMBL/GenBank/DDBJ whole genome shotgun (WGS) entry which is preliminary data.</text>
</comment>
<dbReference type="SMART" id="SM00028">
    <property type="entry name" value="TPR"/>
    <property type="match status" value="5"/>
</dbReference>
<evidence type="ECO:0008006" key="5">
    <source>
        <dbReference type="Google" id="ProtNLM"/>
    </source>
</evidence>
<evidence type="ECO:0000256" key="1">
    <source>
        <dbReference type="PROSITE-ProRule" id="PRU00339"/>
    </source>
</evidence>
<dbReference type="PANTHER" id="PTHR23082:SF0">
    <property type="entry name" value="GENERAL TRANSCRIPTION FACTOR 3C POLYPEPTIDE 3"/>
    <property type="match status" value="1"/>
</dbReference>
<keyword evidence="4" id="KW-1185">Reference proteome</keyword>
<dbReference type="InterPro" id="IPR039340">
    <property type="entry name" value="Tfc4/TFIIIC-102/Sfc4"/>
</dbReference>
<feature type="region of interest" description="Disordered" evidence="2">
    <location>
        <begin position="1"/>
        <end position="59"/>
    </location>
</feature>
<evidence type="ECO:0000256" key="2">
    <source>
        <dbReference type="SAM" id="MobiDB-lite"/>
    </source>
</evidence>
<feature type="compositionally biased region" description="Acidic residues" evidence="2">
    <location>
        <begin position="29"/>
        <end position="59"/>
    </location>
</feature>
<dbReference type="Pfam" id="PF13432">
    <property type="entry name" value="TPR_16"/>
    <property type="match status" value="1"/>
</dbReference>
<reference evidence="3" key="1">
    <citation type="submission" date="2023-10" db="EMBL/GenBank/DDBJ databases">
        <title>Chromosome-level genome of the transformable northern wattle, Acacia crassicarpa.</title>
        <authorList>
            <person name="Massaro I."/>
            <person name="Sinha N.R."/>
            <person name="Poethig S."/>
            <person name="Leichty A.R."/>
        </authorList>
    </citation>
    <scope>NUCLEOTIDE SEQUENCE</scope>
    <source>
        <strain evidence="3">Acra3RX</strain>
        <tissue evidence="3">Leaf</tissue>
    </source>
</reference>
<keyword evidence="1" id="KW-0802">TPR repeat</keyword>
<feature type="repeat" description="TPR" evidence="1">
    <location>
        <begin position="268"/>
        <end position="301"/>
    </location>
</feature>
<dbReference type="InterPro" id="IPR011990">
    <property type="entry name" value="TPR-like_helical_dom_sf"/>
</dbReference>
<dbReference type="PANTHER" id="PTHR23082">
    <property type="entry name" value="TRANSCRIPTION INITIATION FACTOR IIIC TFIIIC , POLYPEPTIDE 3-RELATED"/>
    <property type="match status" value="1"/>
</dbReference>
<feature type="compositionally biased region" description="Acidic residues" evidence="2">
    <location>
        <begin position="1"/>
        <end position="11"/>
    </location>
</feature>
<dbReference type="FunFam" id="1.25.40.10:FF:000413">
    <property type="entry name" value="General transcription factor 3C polypeptide 3"/>
    <property type="match status" value="1"/>
</dbReference>
<sequence>MAGETSGEDVDAGSRSSFAGLNEDKGVEVAEEQEQEVEDVPEEEDGEDMDAGDEEYIEDDGEYTFRFEDGINPLDFVENNDSGIQSYQQLERLENEALADKKRKAVEDLHRDGPSFKKVREEDISAASMEEIMGVLNFGVRRKSRKMQPKKRGRRKGSKKKLDPQLTRMLGDATLHYAHERFEEAISILHEVIRLAPNLPDSYHTLGLVYSSLKDYKKAMNFYMIAALLTPKDSSLWKMLFTWSIEQGDIGQAGYCLSKAITADPKDVTLRVHRASLYVELKDYQRAAETYLQVYQLFPEKVGALTIAAKLYQTCGQVESSIHILEDYLKGQLAEANDSVVDLLASIYMETKAYDRALQHIEHAQAVRYSGKEFPLNLKIKAGICHIHFGNMQRAQVLFNDLKPENATEHSELVTDIADSLMALEHYNDALSYYLMLEEKSGVENGLLHLKIARCFLSLKERLRAIEFFYKALKTREDDVDARITLTSLLLEEGQVDEAILLLVPPKDSDSGEECSDKSNRWWDSEKAKLKLCKIYWGQGMLENFVDTIFPLIRKSLYVGNLQHTGKTKKRLSKKDLVERVKVLDDQDTDNVFRGFRPIALPSDLVKASRAKKKLQEKEILKEKRKAEALAAGIDWIDGSDDDPGFVSQKSRKRPLCNFLKDEEHHQLIIDLCKALGTLQRYWEALEIINLTLRLAHNVLSTEKKEELQSLGAQMAYYTTDPKHGFDCVKNIVLQHPYSFAAWNCYHKVTSRLENRDSKHSKFLRYMQGKYVDSVPPIVISGHHFTLFSHHQDAARKYLEAYKRLPENPLINLCVGTALINLALGFRLQNKHQCILQGLAFLYNNLRISENSQESLYNIARAYHHVGMVTLAALYYEKVLAIREKDHPIPKLPDGNLNATENHQPGYCDLRREAAYNLHVIYKKSGALDLARQVLKDHCSF</sequence>
<evidence type="ECO:0000313" key="4">
    <source>
        <dbReference type="Proteomes" id="UP001293593"/>
    </source>
</evidence>
<feature type="compositionally biased region" description="Basic residues" evidence="2">
    <location>
        <begin position="143"/>
        <end position="159"/>
    </location>
</feature>
<dbReference type="InterPro" id="IPR019734">
    <property type="entry name" value="TPR_rpt"/>
</dbReference>
<dbReference type="Pfam" id="PF13176">
    <property type="entry name" value="TPR_7"/>
    <property type="match status" value="1"/>
</dbReference>
<dbReference type="GO" id="GO:0000127">
    <property type="term" value="C:transcription factor TFIIIC complex"/>
    <property type="evidence" value="ECO:0007669"/>
    <property type="project" value="TreeGrafter"/>
</dbReference>
<dbReference type="Proteomes" id="UP001293593">
    <property type="component" value="Unassembled WGS sequence"/>
</dbReference>
<name>A0AAE1N8M7_9FABA</name>
<organism evidence="3 4">
    <name type="scientific">Acacia crassicarpa</name>
    <name type="common">northern wattle</name>
    <dbReference type="NCBI Taxonomy" id="499986"/>
    <lineage>
        <taxon>Eukaryota</taxon>
        <taxon>Viridiplantae</taxon>
        <taxon>Streptophyta</taxon>
        <taxon>Embryophyta</taxon>
        <taxon>Tracheophyta</taxon>
        <taxon>Spermatophyta</taxon>
        <taxon>Magnoliopsida</taxon>
        <taxon>eudicotyledons</taxon>
        <taxon>Gunneridae</taxon>
        <taxon>Pentapetalae</taxon>
        <taxon>rosids</taxon>
        <taxon>fabids</taxon>
        <taxon>Fabales</taxon>
        <taxon>Fabaceae</taxon>
        <taxon>Caesalpinioideae</taxon>
        <taxon>mimosoid clade</taxon>
        <taxon>Acacieae</taxon>
        <taxon>Acacia</taxon>
    </lineage>
</organism>
<proteinExistence type="predicted"/>
<dbReference type="PROSITE" id="PS50005">
    <property type="entry name" value="TPR"/>
    <property type="match status" value="2"/>
</dbReference>
<dbReference type="Gene3D" id="1.25.40.10">
    <property type="entry name" value="Tetratricopeptide repeat domain"/>
    <property type="match status" value="3"/>
</dbReference>
<dbReference type="GO" id="GO:0006383">
    <property type="term" value="P:transcription by RNA polymerase III"/>
    <property type="evidence" value="ECO:0007669"/>
    <property type="project" value="InterPro"/>
</dbReference>
<feature type="repeat" description="TPR" evidence="1">
    <location>
        <begin position="200"/>
        <end position="233"/>
    </location>
</feature>
<dbReference type="EMBL" id="JAWXYG010000001">
    <property type="protein sequence ID" value="KAK4285324.1"/>
    <property type="molecule type" value="Genomic_DNA"/>
</dbReference>
<evidence type="ECO:0000313" key="3">
    <source>
        <dbReference type="EMBL" id="KAK4285324.1"/>
    </source>
</evidence>
<dbReference type="AlphaFoldDB" id="A0AAE1N8M7"/>
<dbReference type="Pfam" id="PF13181">
    <property type="entry name" value="TPR_8"/>
    <property type="match status" value="1"/>
</dbReference>
<accession>A0AAE1N8M7</accession>
<gene>
    <name evidence="3" type="ORF">QN277_002035</name>
</gene>